<feature type="chain" id="PRO_5005540218" description="Reelin domain-containing protein" evidence="1">
    <location>
        <begin position="20"/>
        <end position="215"/>
    </location>
</feature>
<evidence type="ECO:0000259" key="2">
    <source>
        <dbReference type="Pfam" id="PF02014"/>
    </source>
</evidence>
<name>A0A0L0HR99_SPIPD</name>
<dbReference type="VEuPathDB" id="FungiDB:SPPG_01358"/>
<dbReference type="Pfam" id="PF02014">
    <property type="entry name" value="Reeler"/>
    <property type="match status" value="1"/>
</dbReference>
<dbReference type="AlphaFoldDB" id="A0A0L0HR99"/>
<dbReference type="InterPro" id="IPR002861">
    <property type="entry name" value="Reeler_dom"/>
</dbReference>
<keyword evidence="1" id="KW-0732">Signal</keyword>
<organism evidence="3 4">
    <name type="scientific">Spizellomyces punctatus (strain DAOM BR117)</name>
    <dbReference type="NCBI Taxonomy" id="645134"/>
    <lineage>
        <taxon>Eukaryota</taxon>
        <taxon>Fungi</taxon>
        <taxon>Fungi incertae sedis</taxon>
        <taxon>Chytridiomycota</taxon>
        <taxon>Chytridiomycota incertae sedis</taxon>
        <taxon>Chytridiomycetes</taxon>
        <taxon>Spizellomycetales</taxon>
        <taxon>Spizellomycetaceae</taxon>
        <taxon>Spizellomyces</taxon>
    </lineage>
</organism>
<dbReference type="GeneID" id="27685026"/>
<dbReference type="Gene3D" id="2.60.40.4060">
    <property type="entry name" value="Reeler domain"/>
    <property type="match status" value="1"/>
</dbReference>
<dbReference type="InterPro" id="IPR042307">
    <property type="entry name" value="Reeler_sf"/>
</dbReference>
<dbReference type="Proteomes" id="UP000053201">
    <property type="component" value="Unassembled WGS sequence"/>
</dbReference>
<evidence type="ECO:0000256" key="1">
    <source>
        <dbReference type="SAM" id="SignalP"/>
    </source>
</evidence>
<accession>A0A0L0HR99</accession>
<dbReference type="EMBL" id="KQ257451">
    <property type="protein sequence ID" value="KND03906.1"/>
    <property type="molecule type" value="Genomic_DNA"/>
</dbReference>
<dbReference type="RefSeq" id="XP_016611945.1">
    <property type="nucleotide sequence ID" value="XM_016749679.1"/>
</dbReference>
<proteinExistence type="predicted"/>
<dbReference type="InParanoid" id="A0A0L0HR99"/>
<feature type="signal peptide" evidence="1">
    <location>
        <begin position="1"/>
        <end position="19"/>
    </location>
</feature>
<reference evidence="3 4" key="1">
    <citation type="submission" date="2009-08" db="EMBL/GenBank/DDBJ databases">
        <title>The Genome Sequence of Spizellomyces punctatus strain DAOM BR117.</title>
        <authorList>
            <consortium name="The Broad Institute Genome Sequencing Platform"/>
            <person name="Russ C."/>
            <person name="Cuomo C."/>
            <person name="Shea T."/>
            <person name="Young S.K."/>
            <person name="Zeng Q."/>
            <person name="Koehrsen M."/>
            <person name="Haas B."/>
            <person name="Borodovsky M."/>
            <person name="Guigo R."/>
            <person name="Alvarado L."/>
            <person name="Berlin A."/>
            <person name="Bochicchio J."/>
            <person name="Borenstein D."/>
            <person name="Chapman S."/>
            <person name="Chen Z."/>
            <person name="Engels R."/>
            <person name="Freedman E."/>
            <person name="Gellesch M."/>
            <person name="Goldberg J."/>
            <person name="Griggs A."/>
            <person name="Gujja S."/>
            <person name="Heiman D."/>
            <person name="Hepburn T."/>
            <person name="Howarth C."/>
            <person name="Jen D."/>
            <person name="Larson L."/>
            <person name="Lewis B."/>
            <person name="Mehta T."/>
            <person name="Park D."/>
            <person name="Pearson M."/>
            <person name="Roberts A."/>
            <person name="Saif S."/>
            <person name="Shenoy N."/>
            <person name="Sisk P."/>
            <person name="Stolte C."/>
            <person name="Sykes S."/>
            <person name="Thomson T."/>
            <person name="Walk T."/>
            <person name="White J."/>
            <person name="Yandava C."/>
            <person name="Burger G."/>
            <person name="Gray M.W."/>
            <person name="Holland P.W.H."/>
            <person name="King N."/>
            <person name="Lang F.B.F."/>
            <person name="Roger A.J."/>
            <person name="Ruiz-Trillo I."/>
            <person name="Lander E."/>
            <person name="Nusbaum C."/>
        </authorList>
    </citation>
    <scope>NUCLEOTIDE SEQUENCE [LARGE SCALE GENOMIC DNA]</scope>
    <source>
        <strain evidence="3 4">DAOM BR117</strain>
    </source>
</reference>
<evidence type="ECO:0000313" key="4">
    <source>
        <dbReference type="Proteomes" id="UP000053201"/>
    </source>
</evidence>
<evidence type="ECO:0000313" key="3">
    <source>
        <dbReference type="EMBL" id="KND03906.1"/>
    </source>
</evidence>
<gene>
    <name evidence="3" type="ORF">SPPG_01358</name>
</gene>
<keyword evidence="4" id="KW-1185">Reference proteome</keyword>
<dbReference type="OrthoDB" id="2112057at2759"/>
<sequence length="215" mass="23044">MQFLTVPLLLLPLLASAEAAGAFKICTADTNKAFSLKSYGEHKAALPYSVHLPQGIKTYDPNTPIEVTISGIASYTEIVLYAAQSQYYQNHTGTWVELNGDDYTTLDGNDEKADPAGCGSYGKGATLSSKSDKQKNLPVTFKWLPPVRPLNDSIKFYGIVVQGGNQGFKMVTTDVGVTAANPWPETKRQNSATRHAAAASTLLVIAGVLATTFII</sequence>
<feature type="domain" description="Reelin" evidence="2">
    <location>
        <begin position="44"/>
        <end position="163"/>
    </location>
</feature>
<protein>
    <recommendedName>
        <fullName evidence="2">Reelin domain-containing protein</fullName>
    </recommendedName>
</protein>